<organism evidence="1 2">
    <name type="scientific">Urochloa decumbens</name>
    <dbReference type="NCBI Taxonomy" id="240449"/>
    <lineage>
        <taxon>Eukaryota</taxon>
        <taxon>Viridiplantae</taxon>
        <taxon>Streptophyta</taxon>
        <taxon>Embryophyta</taxon>
        <taxon>Tracheophyta</taxon>
        <taxon>Spermatophyta</taxon>
        <taxon>Magnoliopsida</taxon>
        <taxon>Liliopsida</taxon>
        <taxon>Poales</taxon>
        <taxon>Poaceae</taxon>
        <taxon>PACMAD clade</taxon>
        <taxon>Panicoideae</taxon>
        <taxon>Panicodae</taxon>
        <taxon>Paniceae</taxon>
        <taxon>Melinidinae</taxon>
        <taxon>Urochloa</taxon>
    </lineage>
</organism>
<dbReference type="PANTHER" id="PTHR33085">
    <property type="entry name" value="OS12G0113100 PROTEIN-RELATED"/>
    <property type="match status" value="1"/>
</dbReference>
<dbReference type="EMBL" id="OZ075124">
    <property type="protein sequence ID" value="CAL4925031.1"/>
    <property type="molecule type" value="Genomic_DNA"/>
</dbReference>
<dbReference type="Pfam" id="PF07893">
    <property type="entry name" value="DUF1668"/>
    <property type="match status" value="1"/>
</dbReference>
<evidence type="ECO:0008006" key="3">
    <source>
        <dbReference type="Google" id="ProtNLM"/>
    </source>
</evidence>
<evidence type="ECO:0000313" key="1">
    <source>
        <dbReference type="EMBL" id="CAL4925031.1"/>
    </source>
</evidence>
<dbReference type="Proteomes" id="UP001497457">
    <property type="component" value="Chromosome 14rd"/>
</dbReference>
<dbReference type="InterPro" id="IPR012871">
    <property type="entry name" value="DUF1668_ORYSA"/>
</dbReference>
<gene>
    <name evidence="1" type="ORF">URODEC1_LOCUS23119</name>
</gene>
<sequence length="342" mass="38689">MSSGMDEEEAMMSMQQRHLYLILDDWKHGYSYRKIDLSSHASGLIPDEGIARGAATCLPAPFFRLKAKHGQPFYFTASGSKIWGMHPKEEGSSYDNGAACFDVHAETFAFVPRYTDQMRPIYFHIGDKLFALGCLSLQSLDIDEKKHPTGVASSWSNPLDVPVDSIHAISHVVFPDGRTIFVSVGFVPGEWVLPFHGRGYFDGKLNTWIGLSLYREKPGHICSCDLASSSPASQHSPDVKYTKDSLFTMDPDDKHLGATLVYLGRQGSKFCLVECITTNDGYERRCNFGEANTDDYKLRLTTFYLEYNSNGDRMIGHRWVRYYKMPKHVSRLACHYPAAFWM</sequence>
<accession>A0ABC8XI60</accession>
<evidence type="ECO:0000313" key="2">
    <source>
        <dbReference type="Proteomes" id="UP001497457"/>
    </source>
</evidence>
<dbReference type="PANTHER" id="PTHR33085:SF62">
    <property type="entry name" value="OS03G0632600 PROTEIN"/>
    <property type="match status" value="1"/>
</dbReference>
<reference evidence="1" key="1">
    <citation type="submission" date="2024-10" db="EMBL/GenBank/DDBJ databases">
        <authorList>
            <person name="Ryan C."/>
        </authorList>
    </citation>
    <scope>NUCLEOTIDE SEQUENCE [LARGE SCALE GENOMIC DNA]</scope>
</reference>
<dbReference type="AlphaFoldDB" id="A0ABC8XI60"/>
<proteinExistence type="predicted"/>
<name>A0ABC8XI60_9POAL</name>
<keyword evidence="2" id="KW-1185">Reference proteome</keyword>
<protein>
    <recommendedName>
        <fullName evidence="3">F-box protein</fullName>
    </recommendedName>
</protein>